<sequence length="258" mass="30094">MRGVYSVLPNDVYLRWDSPGVEDVKPEEEQKLVEVALAMNLMENLNFHHHSYRATHGKTKGTEYGKLSVMSDLPPHLRTRHLAQEGYRRKCSDFFTNVPMIKLRDIYLDIMKLRGKYFDDPTTLWTKTAFRTNASNFYAQSAFRFGDVYRYMGLFPADDEMSKKTSEKVQSGESRETLGVWLQAHSQEKGAKCEIKIQLGTGSTHHPIEYISIMWGEILSRPKRRVFWEDRMRLDQWRGLAAHRPLGSINRLNKIVYT</sequence>
<proteinExistence type="predicted"/>
<dbReference type="PANTHER" id="PTHR36195:SF4">
    <property type="entry name" value="DOMAIN PROTEIN, PUTATIVE (AFU_ORTHOLOGUE AFUA_5G01990)-RELATED"/>
    <property type="match status" value="1"/>
</dbReference>
<dbReference type="PANTHER" id="PTHR36195">
    <property type="entry name" value="DOMAIN PROTEIN, PUTATIVE (AFU_ORTHOLOGUE AFUA_5G01990)-RELATED-RELATED"/>
    <property type="match status" value="1"/>
</dbReference>
<dbReference type="GO" id="GO:0020037">
    <property type="term" value="F:heme binding"/>
    <property type="evidence" value="ECO:0007669"/>
    <property type="project" value="InterPro"/>
</dbReference>
<protein>
    <submittedName>
        <fullName evidence="1">Uncharacterized protein</fullName>
    </submittedName>
</protein>
<dbReference type="Proteomes" id="UP000250266">
    <property type="component" value="Unassembled WGS sequence"/>
</dbReference>
<evidence type="ECO:0000313" key="2">
    <source>
        <dbReference type="Proteomes" id="UP000250266"/>
    </source>
</evidence>
<evidence type="ECO:0000313" key="1">
    <source>
        <dbReference type="EMBL" id="OCK82023.1"/>
    </source>
</evidence>
<dbReference type="AlphaFoldDB" id="A0A8E2JGV4"/>
<reference evidence="1 2" key="1">
    <citation type="journal article" date="2016" name="Nat. Commun.">
        <title>Ectomycorrhizal ecology is imprinted in the genome of the dominant symbiotic fungus Cenococcum geophilum.</title>
        <authorList>
            <consortium name="DOE Joint Genome Institute"/>
            <person name="Peter M."/>
            <person name="Kohler A."/>
            <person name="Ohm R.A."/>
            <person name="Kuo A."/>
            <person name="Krutzmann J."/>
            <person name="Morin E."/>
            <person name="Arend M."/>
            <person name="Barry K.W."/>
            <person name="Binder M."/>
            <person name="Choi C."/>
            <person name="Clum A."/>
            <person name="Copeland A."/>
            <person name="Grisel N."/>
            <person name="Haridas S."/>
            <person name="Kipfer T."/>
            <person name="LaButti K."/>
            <person name="Lindquist E."/>
            <person name="Lipzen A."/>
            <person name="Maire R."/>
            <person name="Meier B."/>
            <person name="Mihaltcheva S."/>
            <person name="Molinier V."/>
            <person name="Murat C."/>
            <person name="Poggeler S."/>
            <person name="Quandt C.A."/>
            <person name="Sperisen C."/>
            <person name="Tritt A."/>
            <person name="Tisserant E."/>
            <person name="Crous P.W."/>
            <person name="Henrissat B."/>
            <person name="Nehls U."/>
            <person name="Egli S."/>
            <person name="Spatafora J.W."/>
            <person name="Grigoriev I.V."/>
            <person name="Martin F.M."/>
        </authorList>
    </citation>
    <scope>NUCLEOTIDE SEQUENCE [LARGE SCALE GENOMIC DNA]</scope>
    <source>
        <strain evidence="1 2">CBS 459.81</strain>
    </source>
</reference>
<accession>A0A8E2JGV4</accession>
<dbReference type="OrthoDB" id="3358373at2759"/>
<organism evidence="1 2">
    <name type="scientific">Lepidopterella palustris CBS 459.81</name>
    <dbReference type="NCBI Taxonomy" id="1314670"/>
    <lineage>
        <taxon>Eukaryota</taxon>
        <taxon>Fungi</taxon>
        <taxon>Dikarya</taxon>
        <taxon>Ascomycota</taxon>
        <taxon>Pezizomycotina</taxon>
        <taxon>Dothideomycetes</taxon>
        <taxon>Pleosporomycetidae</taxon>
        <taxon>Mytilinidiales</taxon>
        <taxon>Argynnaceae</taxon>
        <taxon>Lepidopterella</taxon>
    </lineage>
</organism>
<dbReference type="EMBL" id="KV744901">
    <property type="protein sequence ID" value="OCK82023.1"/>
    <property type="molecule type" value="Genomic_DNA"/>
</dbReference>
<dbReference type="SUPFAM" id="SSF56634">
    <property type="entry name" value="Heme-dependent catalase-like"/>
    <property type="match status" value="1"/>
</dbReference>
<dbReference type="InterPro" id="IPR020835">
    <property type="entry name" value="Catalase_sf"/>
</dbReference>
<gene>
    <name evidence="1" type="ORF">K432DRAFT_415637</name>
</gene>
<keyword evidence="2" id="KW-1185">Reference proteome</keyword>
<name>A0A8E2JGV4_9PEZI</name>